<dbReference type="InterPro" id="IPR038371">
    <property type="entry name" value="Cu_polyphenol_OxRdtase_sf"/>
</dbReference>
<reference evidence="11 12" key="1">
    <citation type="journal article" date="2019" name="Int. J. Syst. Evol. Microbiol.">
        <title>The Global Catalogue of Microorganisms (GCM) 10K type strain sequencing project: providing services to taxonomists for standard genome sequencing and annotation.</title>
        <authorList>
            <consortium name="The Broad Institute Genomics Platform"/>
            <consortium name="The Broad Institute Genome Sequencing Center for Infectious Disease"/>
            <person name="Wu L."/>
            <person name="Ma J."/>
        </authorList>
    </citation>
    <scope>NUCLEOTIDE SEQUENCE [LARGE SCALE GENOMIC DNA]</scope>
    <source>
        <strain evidence="11 12">JCM 16211</strain>
    </source>
</reference>
<gene>
    <name evidence="11" type="primary">pgeF</name>
    <name evidence="11" type="ORF">GCM10009123_00080</name>
</gene>
<comment type="catalytic activity">
    <reaction evidence="9">
        <text>S-methyl-5'-thioadenosine + phosphate = 5-(methylsulfanyl)-alpha-D-ribose 1-phosphate + adenine</text>
        <dbReference type="Rhea" id="RHEA:11852"/>
        <dbReference type="ChEBI" id="CHEBI:16708"/>
        <dbReference type="ChEBI" id="CHEBI:17509"/>
        <dbReference type="ChEBI" id="CHEBI:43474"/>
        <dbReference type="ChEBI" id="CHEBI:58533"/>
        <dbReference type="EC" id="2.4.2.28"/>
    </reaction>
    <physiologicalReaction direction="left-to-right" evidence="9">
        <dbReference type="Rhea" id="RHEA:11853"/>
    </physiologicalReaction>
</comment>
<evidence type="ECO:0000256" key="6">
    <source>
        <dbReference type="ARBA" id="ARBA00022833"/>
    </source>
</evidence>
<comment type="catalytic activity">
    <reaction evidence="7">
        <text>adenosine + H2O + H(+) = inosine + NH4(+)</text>
        <dbReference type="Rhea" id="RHEA:24408"/>
        <dbReference type="ChEBI" id="CHEBI:15377"/>
        <dbReference type="ChEBI" id="CHEBI:15378"/>
        <dbReference type="ChEBI" id="CHEBI:16335"/>
        <dbReference type="ChEBI" id="CHEBI:17596"/>
        <dbReference type="ChEBI" id="CHEBI:28938"/>
        <dbReference type="EC" id="3.5.4.4"/>
    </reaction>
    <physiologicalReaction direction="left-to-right" evidence="7">
        <dbReference type="Rhea" id="RHEA:24409"/>
    </physiologicalReaction>
</comment>
<dbReference type="CDD" id="cd16833">
    <property type="entry name" value="YfiH"/>
    <property type="match status" value="1"/>
</dbReference>
<keyword evidence="6" id="KW-0862">Zinc</keyword>
<dbReference type="PANTHER" id="PTHR30616:SF2">
    <property type="entry name" value="PURINE NUCLEOSIDE PHOSPHORYLASE LACC1"/>
    <property type="match status" value="1"/>
</dbReference>
<evidence type="ECO:0000256" key="5">
    <source>
        <dbReference type="ARBA" id="ARBA00022801"/>
    </source>
</evidence>
<keyword evidence="3" id="KW-0808">Transferase</keyword>
<sequence>MPLKLIQPNWPAPDSVKAFCTTREGGCSEAPWDSLNLALHVGDDYGHVIKNRDLLGKEANLPNPYWLEQIHSTRVIKHGGGDIRADGCFTTKFNQSCIVMTADCLPILLTDAKGTWVAAVHAGWRGLADGIIQEAVAQYSGTDDLLAWIGPAISQEFFEVGDDVREQFTNKNKSLAAFFEANPNNRWQCDLSGIAQYLLSQLESPDRSINIYQSGLCSYKQTNEFFSHRRKTHEQGLGAATGRMASAIWIEHQEQ</sequence>
<dbReference type="SUPFAM" id="SSF64438">
    <property type="entry name" value="CNF1/YfiH-like putative cysteine hydrolases"/>
    <property type="match status" value="1"/>
</dbReference>
<evidence type="ECO:0000256" key="4">
    <source>
        <dbReference type="ARBA" id="ARBA00022723"/>
    </source>
</evidence>
<keyword evidence="4" id="KW-0479">Metal-binding</keyword>
<protein>
    <recommendedName>
        <fullName evidence="10">Purine nucleoside phosphorylase</fullName>
    </recommendedName>
</protein>
<name>A0ABN0STC7_9GAMM</name>
<dbReference type="Pfam" id="PF02578">
    <property type="entry name" value="Cu-oxidase_4"/>
    <property type="match status" value="1"/>
</dbReference>
<dbReference type="Gene3D" id="3.60.140.10">
    <property type="entry name" value="CNF1/YfiH-like putative cysteine hydrolases"/>
    <property type="match status" value="1"/>
</dbReference>
<comment type="caution">
    <text evidence="11">The sequence shown here is derived from an EMBL/GenBank/DDBJ whole genome shotgun (WGS) entry which is preliminary data.</text>
</comment>
<dbReference type="NCBIfam" id="TIGR00726">
    <property type="entry name" value="peptidoglycan editing factor PgeF"/>
    <property type="match status" value="1"/>
</dbReference>
<dbReference type="EMBL" id="BAAAFM010000001">
    <property type="protein sequence ID" value="GAA0197024.1"/>
    <property type="molecule type" value="Genomic_DNA"/>
</dbReference>
<keyword evidence="12" id="KW-1185">Reference proteome</keyword>
<evidence type="ECO:0000256" key="9">
    <source>
        <dbReference type="ARBA" id="ARBA00049893"/>
    </source>
</evidence>
<dbReference type="InterPro" id="IPR011324">
    <property type="entry name" value="Cytotoxic_necrot_fac-like_cat"/>
</dbReference>
<dbReference type="Proteomes" id="UP001501221">
    <property type="component" value="Unassembled WGS sequence"/>
</dbReference>
<dbReference type="RefSeq" id="WP_343984977.1">
    <property type="nucleotide sequence ID" value="NZ_BAAAFM010000001.1"/>
</dbReference>
<dbReference type="InterPro" id="IPR003730">
    <property type="entry name" value="Cu_polyphenol_OxRdtase"/>
</dbReference>
<comment type="catalytic activity">
    <reaction evidence="8">
        <text>adenosine + phosphate = alpha-D-ribose 1-phosphate + adenine</text>
        <dbReference type="Rhea" id="RHEA:27642"/>
        <dbReference type="ChEBI" id="CHEBI:16335"/>
        <dbReference type="ChEBI" id="CHEBI:16708"/>
        <dbReference type="ChEBI" id="CHEBI:43474"/>
        <dbReference type="ChEBI" id="CHEBI:57720"/>
        <dbReference type="EC" id="2.4.2.1"/>
    </reaction>
    <physiologicalReaction direction="left-to-right" evidence="8">
        <dbReference type="Rhea" id="RHEA:27643"/>
    </physiologicalReaction>
</comment>
<evidence type="ECO:0000256" key="7">
    <source>
        <dbReference type="ARBA" id="ARBA00047989"/>
    </source>
</evidence>
<accession>A0ABN0STC7</accession>
<comment type="similarity">
    <text evidence="2 10">Belongs to the purine nucleoside phosphorylase YfiH/LACC1 family.</text>
</comment>
<evidence type="ECO:0000256" key="10">
    <source>
        <dbReference type="RuleBase" id="RU361274"/>
    </source>
</evidence>
<proteinExistence type="inferred from homology"/>
<evidence type="ECO:0000256" key="1">
    <source>
        <dbReference type="ARBA" id="ARBA00000553"/>
    </source>
</evidence>
<evidence type="ECO:0000256" key="2">
    <source>
        <dbReference type="ARBA" id="ARBA00007353"/>
    </source>
</evidence>
<keyword evidence="5" id="KW-0378">Hydrolase</keyword>
<evidence type="ECO:0000256" key="3">
    <source>
        <dbReference type="ARBA" id="ARBA00022679"/>
    </source>
</evidence>
<evidence type="ECO:0000256" key="8">
    <source>
        <dbReference type="ARBA" id="ARBA00048968"/>
    </source>
</evidence>
<evidence type="ECO:0000313" key="12">
    <source>
        <dbReference type="Proteomes" id="UP001501221"/>
    </source>
</evidence>
<dbReference type="PANTHER" id="PTHR30616">
    <property type="entry name" value="UNCHARACTERIZED PROTEIN YFIH"/>
    <property type="match status" value="1"/>
</dbReference>
<organism evidence="11 12">
    <name type="scientific">Kangiella japonica</name>
    <dbReference type="NCBI Taxonomy" id="647384"/>
    <lineage>
        <taxon>Bacteria</taxon>
        <taxon>Pseudomonadati</taxon>
        <taxon>Pseudomonadota</taxon>
        <taxon>Gammaproteobacteria</taxon>
        <taxon>Kangiellales</taxon>
        <taxon>Kangiellaceae</taxon>
        <taxon>Kangiella</taxon>
    </lineage>
</organism>
<comment type="catalytic activity">
    <reaction evidence="1">
        <text>inosine + phosphate = alpha-D-ribose 1-phosphate + hypoxanthine</text>
        <dbReference type="Rhea" id="RHEA:27646"/>
        <dbReference type="ChEBI" id="CHEBI:17368"/>
        <dbReference type="ChEBI" id="CHEBI:17596"/>
        <dbReference type="ChEBI" id="CHEBI:43474"/>
        <dbReference type="ChEBI" id="CHEBI:57720"/>
        <dbReference type="EC" id="2.4.2.1"/>
    </reaction>
    <physiologicalReaction direction="left-to-right" evidence="1">
        <dbReference type="Rhea" id="RHEA:27647"/>
    </physiologicalReaction>
</comment>
<evidence type="ECO:0000313" key="11">
    <source>
        <dbReference type="EMBL" id="GAA0197024.1"/>
    </source>
</evidence>